<protein>
    <recommendedName>
        <fullName evidence="2">HTH CENPB-type domain-containing protein</fullName>
    </recommendedName>
</protein>
<proteinExistence type="predicted"/>
<organism evidence="3 4">
    <name type="scientific">Pseudonaja textilis</name>
    <name type="common">Eastern brown snake</name>
    <dbReference type="NCBI Taxonomy" id="8673"/>
    <lineage>
        <taxon>Eukaryota</taxon>
        <taxon>Metazoa</taxon>
        <taxon>Chordata</taxon>
        <taxon>Craniata</taxon>
        <taxon>Vertebrata</taxon>
        <taxon>Euteleostomi</taxon>
        <taxon>Lepidosauria</taxon>
        <taxon>Squamata</taxon>
        <taxon>Bifurcata</taxon>
        <taxon>Unidentata</taxon>
        <taxon>Episquamata</taxon>
        <taxon>Toxicofera</taxon>
        <taxon>Serpentes</taxon>
        <taxon>Colubroidea</taxon>
        <taxon>Elapidae</taxon>
        <taxon>Hydrophiinae</taxon>
        <taxon>Pseudonaja</taxon>
    </lineage>
</organism>
<dbReference type="SUPFAM" id="SSF46689">
    <property type="entry name" value="Homeodomain-like"/>
    <property type="match status" value="1"/>
</dbReference>
<dbReference type="InterPro" id="IPR006600">
    <property type="entry name" value="HTH_CenpB_DNA-bd_dom"/>
</dbReference>
<dbReference type="Pfam" id="PF03221">
    <property type="entry name" value="HTH_Tnp_Tc5"/>
    <property type="match status" value="1"/>
</dbReference>
<feature type="domain" description="HTH CENPB-type" evidence="2">
    <location>
        <begin position="57"/>
        <end position="128"/>
    </location>
</feature>
<evidence type="ECO:0000313" key="3">
    <source>
        <dbReference type="Ensembl" id="ENSPTXP00000017640.1"/>
    </source>
</evidence>
<dbReference type="InterPro" id="IPR050863">
    <property type="entry name" value="CenT-Element_Derived"/>
</dbReference>
<dbReference type="Ensembl" id="ENSPTXT00000018170.1">
    <property type="protein sequence ID" value="ENSPTXP00000017640.1"/>
    <property type="gene ID" value="ENSPTXG00000012135.1"/>
</dbReference>
<reference evidence="3" key="1">
    <citation type="submission" date="2025-08" db="UniProtKB">
        <authorList>
            <consortium name="Ensembl"/>
        </authorList>
    </citation>
    <scope>IDENTIFICATION</scope>
</reference>
<dbReference type="GeneTree" id="ENSGT00940000163759"/>
<evidence type="ECO:0000313" key="4">
    <source>
        <dbReference type="Proteomes" id="UP000472273"/>
    </source>
</evidence>
<dbReference type="Proteomes" id="UP000472273">
    <property type="component" value="Unplaced"/>
</dbReference>
<keyword evidence="1" id="KW-0238">DNA-binding</keyword>
<dbReference type="PANTHER" id="PTHR19303:SF57">
    <property type="entry name" value="HTH CENPB-TYPE DOMAIN-CONTAINING PROTEIN"/>
    <property type="match status" value="1"/>
</dbReference>
<dbReference type="InterPro" id="IPR004875">
    <property type="entry name" value="DDE_SF_endonuclease_dom"/>
</dbReference>
<dbReference type="AlphaFoldDB" id="A0A670Z102"/>
<dbReference type="InterPro" id="IPR009057">
    <property type="entry name" value="Homeodomain-like_sf"/>
</dbReference>
<accession>A0A670Z102</accession>
<dbReference type="PROSITE" id="PS51253">
    <property type="entry name" value="HTH_CENPB"/>
    <property type="match status" value="1"/>
</dbReference>
<reference evidence="3" key="2">
    <citation type="submission" date="2025-09" db="UniProtKB">
        <authorList>
            <consortium name="Ensembl"/>
        </authorList>
    </citation>
    <scope>IDENTIFICATION</scope>
</reference>
<dbReference type="GO" id="GO:0005634">
    <property type="term" value="C:nucleus"/>
    <property type="evidence" value="ECO:0007669"/>
    <property type="project" value="TreeGrafter"/>
</dbReference>
<keyword evidence="4" id="KW-1185">Reference proteome</keyword>
<sequence length="441" mass="51536">MKRQAYTASFKLKVIKFAKEFGNHAAEREFGPPPDRRAIIRWRKQEEKLRKMPRMKKACRGKSAKWPHLEKELKTWIVEQRQHGVVITTKMILQEAKRIAREKEVENFTGSANWCYRFMKREKLSMRTRTRLAQRMPEDYEAKIVEFHKFIINLRKHWNYDVSQIYNMDETPVTFDCPSNRTVDLKGAKTVSIKTTGNEKNRYTVVLGCAADGTKLNPMLIFKRKTFPKEEIHNGILLHMHEKGWMDTDGMQIWFKKIFGCGLTCQLQPLDVSINKAFKVALREEWNHYMTTTAGDNLTKTGRLKKPSIGEVSKWVKKAWDSVKIEIIVKAFKKCGISNSLDGSEDHLIYEDDDEDDTEEEEELLAKLDANNIEEDVECDGADSDDEYGIEYNNEHEPEFVSVRRNVTREKKEKRCVIQYILYFPPAFLFKAPTISEGETN</sequence>
<dbReference type="GO" id="GO:0003677">
    <property type="term" value="F:DNA binding"/>
    <property type="evidence" value="ECO:0007669"/>
    <property type="project" value="UniProtKB-KW"/>
</dbReference>
<dbReference type="SMART" id="SM00674">
    <property type="entry name" value="CENPB"/>
    <property type="match status" value="1"/>
</dbReference>
<dbReference type="PANTHER" id="PTHR19303">
    <property type="entry name" value="TRANSPOSON"/>
    <property type="match status" value="1"/>
</dbReference>
<name>A0A670Z102_PSETE</name>
<evidence type="ECO:0000256" key="1">
    <source>
        <dbReference type="ARBA" id="ARBA00023125"/>
    </source>
</evidence>
<evidence type="ECO:0000259" key="2">
    <source>
        <dbReference type="PROSITE" id="PS51253"/>
    </source>
</evidence>
<dbReference type="OMA" id="MRAPPMD"/>
<dbReference type="Pfam" id="PF03184">
    <property type="entry name" value="DDE_1"/>
    <property type="match status" value="2"/>
</dbReference>
<dbReference type="Gene3D" id="1.10.10.60">
    <property type="entry name" value="Homeodomain-like"/>
    <property type="match status" value="1"/>
</dbReference>